<evidence type="ECO:0000256" key="1">
    <source>
        <dbReference type="ARBA" id="ARBA00010134"/>
    </source>
</evidence>
<dbReference type="Proteomes" id="UP001321473">
    <property type="component" value="Unassembled WGS sequence"/>
</dbReference>
<protein>
    <recommendedName>
        <fullName evidence="10">Caspase</fullName>
    </recommendedName>
</protein>
<dbReference type="SMART" id="SM00115">
    <property type="entry name" value="CASc"/>
    <property type="match status" value="1"/>
</dbReference>
<dbReference type="PANTHER" id="PTHR47901:SF8">
    <property type="entry name" value="CASPASE-3"/>
    <property type="match status" value="1"/>
</dbReference>
<comment type="similarity">
    <text evidence="1 5">Belongs to the peptidase C14A family.</text>
</comment>
<dbReference type="InterPro" id="IPR002398">
    <property type="entry name" value="Pept_C14"/>
</dbReference>
<dbReference type="PROSITE" id="PS50208">
    <property type="entry name" value="CASPASE_P20"/>
    <property type="match status" value="1"/>
</dbReference>
<evidence type="ECO:0000256" key="4">
    <source>
        <dbReference type="ARBA" id="ARBA00022801"/>
    </source>
</evidence>
<dbReference type="InterPro" id="IPR001309">
    <property type="entry name" value="Pept_C14_p20"/>
</dbReference>
<keyword evidence="2" id="KW-0645">Protease</keyword>
<evidence type="ECO:0000259" key="6">
    <source>
        <dbReference type="PROSITE" id="PS50207"/>
    </source>
</evidence>
<keyword evidence="3" id="KW-0053">Apoptosis</keyword>
<dbReference type="InterPro" id="IPR029030">
    <property type="entry name" value="Caspase-like_dom_sf"/>
</dbReference>
<evidence type="ECO:0000256" key="5">
    <source>
        <dbReference type="RuleBase" id="RU003971"/>
    </source>
</evidence>
<dbReference type="EMBL" id="JARKHS020009866">
    <property type="protein sequence ID" value="KAK8779386.1"/>
    <property type="molecule type" value="Genomic_DNA"/>
</dbReference>
<dbReference type="SUPFAM" id="SSF52129">
    <property type="entry name" value="Caspase-like"/>
    <property type="match status" value="1"/>
</dbReference>
<sequence>MDLMLSPMDSCGSCKEEVSEEEYRRRLDIQIQQMREKSDHTSQAGLSLAHTCLSYQICKGRPDIPELPLNCYKFKSGDSLLQQRHCHFSKTHSLEFWKTKSSCNLGLRATPNEKWDRRHEAYRMQNWPRGRCIIIGNMAFGGLAEERHCSFGDVMRMRRLFLALHFDCTVAINLTSDEMKELLEWAAQPEQQKNADCLVVVLMSHGRQNYIYGVDFKPLHLYEDIYERFNNENCPALQGKPKLFFVQACRGENYSGIATSVSNTDACPVTEEEHDVSHASTRPERTASWSDMYIAYATIPGFVALRDERIGSWFVSAMYAVFVDDVHNKSLDGLMRRIHALIVRLASRDGVRQTPCTEQLGWRKKLYFYPGRM</sequence>
<evidence type="ECO:0000256" key="2">
    <source>
        <dbReference type="ARBA" id="ARBA00022670"/>
    </source>
</evidence>
<dbReference type="GO" id="GO:0006915">
    <property type="term" value="P:apoptotic process"/>
    <property type="evidence" value="ECO:0007669"/>
    <property type="project" value="UniProtKB-KW"/>
</dbReference>
<gene>
    <name evidence="8" type="ORF">V5799_019276</name>
</gene>
<dbReference type="GO" id="GO:0004197">
    <property type="term" value="F:cysteine-type endopeptidase activity"/>
    <property type="evidence" value="ECO:0007669"/>
    <property type="project" value="InterPro"/>
</dbReference>
<keyword evidence="4" id="KW-0378">Hydrolase</keyword>
<evidence type="ECO:0000313" key="8">
    <source>
        <dbReference type="EMBL" id="KAK8779386.1"/>
    </source>
</evidence>
<evidence type="ECO:0000313" key="9">
    <source>
        <dbReference type="Proteomes" id="UP001321473"/>
    </source>
</evidence>
<dbReference type="PROSITE" id="PS01122">
    <property type="entry name" value="CASPASE_CYS"/>
    <property type="match status" value="1"/>
</dbReference>
<dbReference type="AlphaFoldDB" id="A0AAQ4EX02"/>
<comment type="caution">
    <text evidence="8">The sequence shown here is derived from an EMBL/GenBank/DDBJ whole genome shotgun (WGS) entry which is preliminary data.</text>
</comment>
<dbReference type="Pfam" id="PF00656">
    <property type="entry name" value="Peptidase_C14"/>
    <property type="match status" value="1"/>
</dbReference>
<organism evidence="8 9">
    <name type="scientific">Amblyomma americanum</name>
    <name type="common">Lone star tick</name>
    <dbReference type="NCBI Taxonomy" id="6943"/>
    <lineage>
        <taxon>Eukaryota</taxon>
        <taxon>Metazoa</taxon>
        <taxon>Ecdysozoa</taxon>
        <taxon>Arthropoda</taxon>
        <taxon>Chelicerata</taxon>
        <taxon>Arachnida</taxon>
        <taxon>Acari</taxon>
        <taxon>Parasitiformes</taxon>
        <taxon>Ixodida</taxon>
        <taxon>Ixodoidea</taxon>
        <taxon>Ixodidae</taxon>
        <taxon>Amblyomminae</taxon>
        <taxon>Amblyomma</taxon>
    </lineage>
</organism>
<dbReference type="PRINTS" id="PR00376">
    <property type="entry name" value="IL1BCENZYME"/>
</dbReference>
<reference evidence="8 9" key="1">
    <citation type="journal article" date="2023" name="Arcadia Sci">
        <title>De novo assembly of a long-read Amblyomma americanum tick genome.</title>
        <authorList>
            <person name="Chou S."/>
            <person name="Poskanzer K.E."/>
            <person name="Rollins M."/>
            <person name="Thuy-Boun P.S."/>
        </authorList>
    </citation>
    <scope>NUCLEOTIDE SEQUENCE [LARGE SCALE GENOMIC DNA]</scope>
    <source>
        <strain evidence="8">F_SG_1</strain>
        <tissue evidence="8">Salivary glands</tissue>
    </source>
</reference>
<dbReference type="CDD" id="cd00032">
    <property type="entry name" value="CASc"/>
    <property type="match status" value="1"/>
</dbReference>
<dbReference type="PANTHER" id="PTHR47901">
    <property type="entry name" value="CASPASE RECRUITMENT DOMAIN-CONTAINING PROTEIN 18"/>
    <property type="match status" value="1"/>
</dbReference>
<proteinExistence type="inferred from homology"/>
<keyword evidence="9" id="KW-1185">Reference proteome</keyword>
<dbReference type="InterPro" id="IPR002138">
    <property type="entry name" value="Pept_C14_p10"/>
</dbReference>
<dbReference type="GO" id="GO:0006508">
    <property type="term" value="P:proteolysis"/>
    <property type="evidence" value="ECO:0007669"/>
    <property type="project" value="UniProtKB-KW"/>
</dbReference>
<dbReference type="PROSITE" id="PS50207">
    <property type="entry name" value="CASPASE_P10"/>
    <property type="match status" value="1"/>
</dbReference>
<evidence type="ECO:0000256" key="3">
    <source>
        <dbReference type="ARBA" id="ARBA00022703"/>
    </source>
</evidence>
<dbReference type="InterPro" id="IPR011600">
    <property type="entry name" value="Pept_C14_caspase"/>
</dbReference>
<dbReference type="InterPro" id="IPR015917">
    <property type="entry name" value="Pept_C14A"/>
</dbReference>
<accession>A0AAQ4EX02</accession>
<evidence type="ECO:0000259" key="7">
    <source>
        <dbReference type="PROSITE" id="PS50208"/>
    </source>
</evidence>
<feature type="domain" description="Caspase family p10" evidence="6">
    <location>
        <begin position="290"/>
        <end position="370"/>
    </location>
</feature>
<dbReference type="InterPro" id="IPR033139">
    <property type="entry name" value="Caspase_cys_AS"/>
</dbReference>
<feature type="domain" description="Caspase family p20" evidence="7">
    <location>
        <begin position="128"/>
        <end position="253"/>
    </location>
</feature>
<name>A0AAQ4EX02_AMBAM</name>
<evidence type="ECO:0008006" key="10">
    <source>
        <dbReference type="Google" id="ProtNLM"/>
    </source>
</evidence>
<dbReference type="Gene3D" id="3.40.50.1460">
    <property type="match status" value="1"/>
</dbReference>